<dbReference type="PROSITE" id="PS00530">
    <property type="entry name" value="RNASE_T2_1"/>
    <property type="match status" value="1"/>
</dbReference>
<dbReference type="InterPro" id="IPR018188">
    <property type="entry name" value="RNase_T2_His_AS_1"/>
</dbReference>
<dbReference type="GO" id="GO:0005576">
    <property type="term" value="C:extracellular region"/>
    <property type="evidence" value="ECO:0007669"/>
    <property type="project" value="TreeGrafter"/>
</dbReference>
<keyword evidence="9" id="KW-0732">Signal</keyword>
<name>Q0KKW2_9CARY</name>
<organism evidence="10">
    <name type="scientific">Fagopyrum homotropicum</name>
    <dbReference type="NCBI Taxonomy" id="85475"/>
    <lineage>
        <taxon>Eukaryota</taxon>
        <taxon>Viridiplantae</taxon>
        <taxon>Streptophyta</taxon>
        <taxon>Embryophyta</taxon>
        <taxon>Tracheophyta</taxon>
        <taxon>Spermatophyta</taxon>
        <taxon>Magnoliopsida</taxon>
        <taxon>eudicotyledons</taxon>
        <taxon>Gunneridae</taxon>
        <taxon>Pentapetalae</taxon>
        <taxon>Caryophyllales</taxon>
        <taxon>Polygonaceae</taxon>
        <taxon>Polygonoideae</taxon>
        <taxon>Fagopyreae</taxon>
        <taxon>Fagopyrum</taxon>
    </lineage>
</organism>
<dbReference type="InterPro" id="IPR033130">
    <property type="entry name" value="RNase_T2_His_AS_2"/>
</dbReference>
<gene>
    <name evidence="10" type="primary">FH</name>
</gene>
<dbReference type="GO" id="GO:0033897">
    <property type="term" value="F:ribonuclease T2 activity"/>
    <property type="evidence" value="ECO:0007669"/>
    <property type="project" value="InterPro"/>
</dbReference>
<feature type="chain" id="PRO_5004175220" evidence="9">
    <location>
        <begin position="23"/>
        <end position="225"/>
    </location>
</feature>
<evidence type="ECO:0000256" key="2">
    <source>
        <dbReference type="ARBA" id="ARBA00022722"/>
    </source>
</evidence>
<dbReference type="Pfam" id="PF00445">
    <property type="entry name" value="Ribonuclease_T2"/>
    <property type="match status" value="1"/>
</dbReference>
<dbReference type="CDD" id="cd01061">
    <property type="entry name" value="RNase_T2_euk"/>
    <property type="match status" value="1"/>
</dbReference>
<feature type="active site" evidence="7">
    <location>
        <position position="60"/>
    </location>
</feature>
<evidence type="ECO:0000256" key="5">
    <source>
        <dbReference type="ARBA" id="ARBA00023157"/>
    </source>
</evidence>
<keyword evidence="6" id="KW-0456">Lyase</keyword>
<dbReference type="Gene3D" id="3.90.730.10">
    <property type="entry name" value="Ribonuclease T2-like"/>
    <property type="match status" value="1"/>
</dbReference>
<keyword evidence="5" id="KW-1015">Disulfide bond</keyword>
<accession>Q0KKW2</accession>
<dbReference type="GO" id="GO:0016787">
    <property type="term" value="F:hydrolase activity"/>
    <property type="evidence" value="ECO:0007669"/>
    <property type="project" value="UniProtKB-KW"/>
</dbReference>
<dbReference type="PANTHER" id="PTHR11240:SF72">
    <property type="entry name" value="RIBONUCLEASE 1"/>
    <property type="match status" value="1"/>
</dbReference>
<evidence type="ECO:0000256" key="8">
    <source>
        <dbReference type="RuleBase" id="RU004328"/>
    </source>
</evidence>
<reference evidence="10" key="1">
    <citation type="submission" date="2005-08" db="EMBL/GenBank/DDBJ databases">
        <title>Characterization of S-like RNase genes in the dimorphic self-incompatibility plant genus Fagopyrum.</title>
        <authorList>
            <person name="Aii J."/>
            <person name="Nagano M."/>
            <person name="Campbell C."/>
            <person name="Adachi T."/>
            <person name="Kawasaki S."/>
        </authorList>
    </citation>
    <scope>NUCLEOTIDE SEQUENCE</scope>
</reference>
<keyword evidence="3" id="KW-0255">Endonuclease</keyword>
<protein>
    <submittedName>
        <fullName evidence="10">S-like RNase</fullName>
    </submittedName>
</protein>
<dbReference type="InterPro" id="IPR001568">
    <property type="entry name" value="RNase_T2-like"/>
</dbReference>
<evidence type="ECO:0000256" key="7">
    <source>
        <dbReference type="PIRSR" id="PIRSR633697-1"/>
    </source>
</evidence>
<evidence type="ECO:0000256" key="3">
    <source>
        <dbReference type="ARBA" id="ARBA00022759"/>
    </source>
</evidence>
<proteinExistence type="inferred from homology"/>
<feature type="signal peptide" evidence="9">
    <location>
        <begin position="1"/>
        <end position="22"/>
    </location>
</feature>
<keyword evidence="4" id="KW-0378">Hydrolase</keyword>
<comment type="similarity">
    <text evidence="1 8">Belongs to the RNase T2 family.</text>
</comment>
<dbReference type="AlphaFoldDB" id="Q0KKW2"/>
<dbReference type="PROSITE" id="PS00531">
    <property type="entry name" value="RNASE_T2_2"/>
    <property type="match status" value="1"/>
</dbReference>
<feature type="active site" evidence="7">
    <location>
        <position position="114"/>
    </location>
</feature>
<feature type="active site" evidence="7">
    <location>
        <position position="118"/>
    </location>
</feature>
<dbReference type="GO" id="GO:0003723">
    <property type="term" value="F:RNA binding"/>
    <property type="evidence" value="ECO:0007669"/>
    <property type="project" value="InterPro"/>
</dbReference>
<dbReference type="PANTHER" id="PTHR11240">
    <property type="entry name" value="RIBONUCLEASE T2"/>
    <property type="match status" value="1"/>
</dbReference>
<evidence type="ECO:0000256" key="1">
    <source>
        <dbReference type="ARBA" id="ARBA00007469"/>
    </source>
</evidence>
<dbReference type="EMBL" id="AB232936">
    <property type="protein sequence ID" value="BAF03593.1"/>
    <property type="molecule type" value="Genomic_DNA"/>
</dbReference>
<evidence type="ECO:0000256" key="4">
    <source>
        <dbReference type="ARBA" id="ARBA00022801"/>
    </source>
</evidence>
<evidence type="ECO:0000313" key="10">
    <source>
        <dbReference type="EMBL" id="BAF03593.1"/>
    </source>
</evidence>
<dbReference type="FunFam" id="3.90.730.10:FF:000003">
    <property type="entry name" value="Ribonuclease 3"/>
    <property type="match status" value="1"/>
</dbReference>
<dbReference type="InterPro" id="IPR036430">
    <property type="entry name" value="RNase_T2-like_sf"/>
</dbReference>
<keyword evidence="2" id="KW-0540">Nuclease</keyword>
<evidence type="ECO:0000256" key="9">
    <source>
        <dbReference type="SAM" id="SignalP"/>
    </source>
</evidence>
<sequence>MAKSILCIFSVQFLFLLSSAAAQEFDFFYFVLQWPGAYCDARKACCFPTTGKPDADFGIHGLWPNYNDGTYPSNCDSSNPFERSKISDLVTRMQSEWPTLACPSGDGTAFWTHEWEKHGTCSESVLDQHAYFKSSLDLKDQINALEALTKAGIEPNDESYTLENIKDALKEGTGFTPFVECNRDQSGNSQLYQLYFCVDSSSVSLIDCPIYPRGKCGPQIQFPTF</sequence>
<dbReference type="SUPFAM" id="SSF55895">
    <property type="entry name" value="Ribonuclease Rh-like"/>
    <property type="match status" value="1"/>
</dbReference>
<dbReference type="GO" id="GO:0006401">
    <property type="term" value="P:RNA catabolic process"/>
    <property type="evidence" value="ECO:0007669"/>
    <property type="project" value="TreeGrafter"/>
</dbReference>
<evidence type="ECO:0000256" key="6">
    <source>
        <dbReference type="ARBA" id="ARBA00023239"/>
    </source>
</evidence>
<dbReference type="InterPro" id="IPR033697">
    <property type="entry name" value="Ribonuclease_T2_eukaryotic"/>
</dbReference>